<feature type="transmembrane region" description="Helical" evidence="16">
    <location>
        <begin position="298"/>
        <end position="314"/>
    </location>
</feature>
<keyword evidence="8" id="KW-0732">Signal</keyword>
<dbReference type="EMBL" id="JAPDFR010000005">
    <property type="protein sequence ID" value="KAK0386506.1"/>
    <property type="molecule type" value="Genomic_DNA"/>
</dbReference>
<feature type="compositionally biased region" description="Low complexity" evidence="15">
    <location>
        <begin position="475"/>
        <end position="486"/>
    </location>
</feature>
<evidence type="ECO:0000256" key="16">
    <source>
        <dbReference type="SAM" id="Phobius"/>
    </source>
</evidence>
<keyword evidence="7 16" id="KW-0812">Transmembrane</keyword>
<evidence type="ECO:0000256" key="3">
    <source>
        <dbReference type="ARBA" id="ARBA00004613"/>
    </source>
</evidence>
<feature type="disulfide bond" evidence="14">
    <location>
        <begin position="61"/>
        <end position="94"/>
    </location>
</feature>
<comment type="similarity">
    <text evidence="4">Belongs to the RBT5 family.</text>
</comment>
<dbReference type="PANTHER" id="PTHR33048:SF143">
    <property type="entry name" value="EXTRACELLULAR MEMBRANE PROTEIN CFEM DOMAIN-CONTAINING PROTEIN-RELATED"/>
    <property type="match status" value="1"/>
</dbReference>
<keyword evidence="19" id="KW-1185">Reference proteome</keyword>
<dbReference type="Pfam" id="PF05730">
    <property type="entry name" value="CFEM"/>
    <property type="match status" value="1"/>
</dbReference>
<protein>
    <recommendedName>
        <fullName evidence="17">CFEM domain-containing protein</fullName>
    </recommendedName>
</protein>
<keyword evidence="6" id="KW-0336">GPI-anchor</keyword>
<dbReference type="InterPro" id="IPR008427">
    <property type="entry name" value="Extracellular_membr_CFEM_dom"/>
</dbReference>
<evidence type="ECO:0000256" key="13">
    <source>
        <dbReference type="ARBA" id="ARBA00038359"/>
    </source>
</evidence>
<dbReference type="Proteomes" id="UP001175261">
    <property type="component" value="Unassembled WGS sequence"/>
</dbReference>
<dbReference type="AlphaFoldDB" id="A0AA39L6M4"/>
<evidence type="ECO:0000256" key="12">
    <source>
        <dbReference type="ARBA" id="ARBA00023288"/>
    </source>
</evidence>
<keyword evidence="14" id="KW-0479">Metal-binding</keyword>
<comment type="subcellular location">
    <subcellularLocation>
        <location evidence="2">Membrane</location>
        <topology evidence="2">Lipid-anchor</topology>
        <topology evidence="2">GPI-anchor</topology>
    </subcellularLocation>
    <subcellularLocation>
        <location evidence="1">Membrane</location>
        <topology evidence="1">Multi-pass membrane protein</topology>
    </subcellularLocation>
    <subcellularLocation>
        <location evidence="3">Secreted</location>
    </subcellularLocation>
</comment>
<organism evidence="18 19">
    <name type="scientific">Sarocladium strictum</name>
    <name type="common">Black bundle disease fungus</name>
    <name type="synonym">Acremonium strictum</name>
    <dbReference type="NCBI Taxonomy" id="5046"/>
    <lineage>
        <taxon>Eukaryota</taxon>
        <taxon>Fungi</taxon>
        <taxon>Dikarya</taxon>
        <taxon>Ascomycota</taxon>
        <taxon>Pezizomycotina</taxon>
        <taxon>Sordariomycetes</taxon>
        <taxon>Hypocreomycetidae</taxon>
        <taxon>Hypocreales</taxon>
        <taxon>Sarocladiaceae</taxon>
        <taxon>Sarocladium</taxon>
    </lineage>
</organism>
<dbReference type="GO" id="GO:0098552">
    <property type="term" value="C:side of membrane"/>
    <property type="evidence" value="ECO:0007669"/>
    <property type="project" value="UniProtKB-KW"/>
</dbReference>
<keyword evidence="10 16" id="KW-0472">Membrane</keyword>
<dbReference type="Pfam" id="PF20684">
    <property type="entry name" value="Fung_rhodopsin"/>
    <property type="match status" value="1"/>
</dbReference>
<comment type="caution">
    <text evidence="14">Lacks conserved residue(s) required for the propagation of feature annotation.</text>
</comment>
<evidence type="ECO:0000256" key="5">
    <source>
        <dbReference type="ARBA" id="ARBA00022525"/>
    </source>
</evidence>
<comment type="similarity">
    <text evidence="13">Belongs to the SAT4 family.</text>
</comment>
<evidence type="ECO:0000256" key="4">
    <source>
        <dbReference type="ARBA" id="ARBA00010031"/>
    </source>
</evidence>
<gene>
    <name evidence="18" type="ORF">NLU13_6341</name>
</gene>
<proteinExistence type="inferred from homology"/>
<keyword evidence="9 16" id="KW-1133">Transmembrane helix</keyword>
<dbReference type="InterPro" id="IPR052337">
    <property type="entry name" value="SAT4-like"/>
</dbReference>
<keyword evidence="11 14" id="KW-1015">Disulfide bond</keyword>
<keyword evidence="14" id="KW-0349">Heme</keyword>
<sequence length="486" mass="53672">MMGVSVLFTQGAQAQQKANITQLIEVMPQCAVGCMVPLINVTDFMTSPSALCDFEDTECLCSSREFQGTAQACISEKCSVVDALMARNVTTTTCGYPVRNSAHKLTIVAITFSVLSGLFVIQRFAVKILSPDLLLGLDDWMALLAVIVQAPLSGIAVAAGAANGLGKDIWTLTPDQISNFLYYLYVWSTIYFVNIAVCKLAFLLFFLRVFPAPNVRSILWATVGFVGVYGAFFFFINTFQCAPIRHYWQRWQKEDAGKCLNASVIAWVNAAIGIALDLWMICIPLYQLKGVNLDWRKKLGVGLMFCVGLLIIRLEGLIRHNWNSPNQSYVKLDLAIWSIIEINVAIICACLPAFRSLLVRIFPRMPLGRTHKNNTKEDLVEGNHELGFGTISRSVAEKSHNMHLPIVPGAIAMSREYKVEHTIKPSRSRASGSSDTREIMRLPSLDDFDGETLDGRSSFDMKSLQRGESSDRKPSSAGGSSASRRG</sequence>
<keyword evidence="14" id="KW-0408">Iron</keyword>
<evidence type="ECO:0000256" key="2">
    <source>
        <dbReference type="ARBA" id="ARBA00004589"/>
    </source>
</evidence>
<evidence type="ECO:0000256" key="1">
    <source>
        <dbReference type="ARBA" id="ARBA00004141"/>
    </source>
</evidence>
<name>A0AA39L6M4_SARSR</name>
<evidence type="ECO:0000256" key="7">
    <source>
        <dbReference type="ARBA" id="ARBA00022692"/>
    </source>
</evidence>
<feature type="compositionally biased region" description="Basic and acidic residues" evidence="15">
    <location>
        <begin position="453"/>
        <end position="474"/>
    </location>
</feature>
<feature type="disulfide bond" evidence="14">
    <location>
        <begin position="52"/>
        <end position="59"/>
    </location>
</feature>
<feature type="domain" description="CFEM" evidence="17">
    <location>
        <begin position="2"/>
        <end position="121"/>
    </location>
</feature>
<evidence type="ECO:0000256" key="14">
    <source>
        <dbReference type="PROSITE-ProRule" id="PRU01356"/>
    </source>
</evidence>
<comment type="caution">
    <text evidence="18">The sequence shown here is derived from an EMBL/GenBank/DDBJ whole genome shotgun (WGS) entry which is preliminary data.</text>
</comment>
<feature type="transmembrane region" description="Helical" evidence="16">
    <location>
        <begin position="142"/>
        <end position="162"/>
    </location>
</feature>
<feature type="binding site" description="axial binding residue" evidence="14">
    <location>
        <position position="56"/>
    </location>
    <ligand>
        <name>heme</name>
        <dbReference type="ChEBI" id="CHEBI:30413"/>
    </ligand>
    <ligandPart>
        <name>Fe</name>
        <dbReference type="ChEBI" id="CHEBI:18248"/>
    </ligandPart>
</feature>
<evidence type="ECO:0000256" key="11">
    <source>
        <dbReference type="ARBA" id="ARBA00023157"/>
    </source>
</evidence>
<keyword evidence="12" id="KW-0449">Lipoprotein</keyword>
<accession>A0AA39L6M4</accession>
<feature type="transmembrane region" description="Helical" evidence="16">
    <location>
        <begin position="182"/>
        <end position="206"/>
    </location>
</feature>
<evidence type="ECO:0000256" key="6">
    <source>
        <dbReference type="ARBA" id="ARBA00022622"/>
    </source>
</evidence>
<evidence type="ECO:0000256" key="9">
    <source>
        <dbReference type="ARBA" id="ARBA00022989"/>
    </source>
</evidence>
<dbReference type="GO" id="GO:0046872">
    <property type="term" value="F:metal ion binding"/>
    <property type="evidence" value="ECO:0007669"/>
    <property type="project" value="UniProtKB-UniRule"/>
</dbReference>
<feature type="transmembrane region" description="Helical" evidence="16">
    <location>
        <begin position="102"/>
        <end position="121"/>
    </location>
</feature>
<feature type="transmembrane region" description="Helical" evidence="16">
    <location>
        <begin position="218"/>
        <end position="240"/>
    </location>
</feature>
<dbReference type="SMART" id="SM00747">
    <property type="entry name" value="CFEM"/>
    <property type="match status" value="1"/>
</dbReference>
<keyword evidence="5" id="KW-0964">Secreted</keyword>
<feature type="transmembrane region" description="Helical" evidence="16">
    <location>
        <begin position="334"/>
        <end position="354"/>
    </location>
</feature>
<evidence type="ECO:0000313" key="19">
    <source>
        <dbReference type="Proteomes" id="UP001175261"/>
    </source>
</evidence>
<evidence type="ECO:0000313" key="18">
    <source>
        <dbReference type="EMBL" id="KAK0386506.1"/>
    </source>
</evidence>
<evidence type="ECO:0000256" key="8">
    <source>
        <dbReference type="ARBA" id="ARBA00022729"/>
    </source>
</evidence>
<dbReference type="InterPro" id="IPR049326">
    <property type="entry name" value="Rhodopsin_dom_fungi"/>
</dbReference>
<reference evidence="18" key="1">
    <citation type="submission" date="2022-10" db="EMBL/GenBank/DDBJ databases">
        <title>Determination and structural analysis of whole genome sequence of Sarocladium strictum F4-1.</title>
        <authorList>
            <person name="Hu L."/>
            <person name="Jiang Y."/>
        </authorList>
    </citation>
    <scope>NUCLEOTIDE SEQUENCE</scope>
    <source>
        <strain evidence="18">F4-1</strain>
    </source>
</reference>
<dbReference type="GO" id="GO:0005576">
    <property type="term" value="C:extracellular region"/>
    <property type="evidence" value="ECO:0007669"/>
    <property type="project" value="UniProtKB-SubCell"/>
</dbReference>
<evidence type="ECO:0000256" key="10">
    <source>
        <dbReference type="ARBA" id="ARBA00023136"/>
    </source>
</evidence>
<dbReference type="PANTHER" id="PTHR33048">
    <property type="entry name" value="PTH11-LIKE INTEGRAL MEMBRANE PROTEIN (AFU_ORTHOLOGUE AFUA_5G11245)"/>
    <property type="match status" value="1"/>
</dbReference>
<dbReference type="PROSITE" id="PS52012">
    <property type="entry name" value="CFEM"/>
    <property type="match status" value="1"/>
</dbReference>
<feature type="region of interest" description="Disordered" evidence="15">
    <location>
        <begin position="421"/>
        <end position="486"/>
    </location>
</feature>
<keyword evidence="6" id="KW-0325">Glycoprotein</keyword>
<feature type="transmembrane region" description="Helical" evidence="16">
    <location>
        <begin position="260"/>
        <end position="286"/>
    </location>
</feature>
<evidence type="ECO:0000259" key="17">
    <source>
        <dbReference type="PROSITE" id="PS52012"/>
    </source>
</evidence>
<evidence type="ECO:0000256" key="15">
    <source>
        <dbReference type="SAM" id="MobiDB-lite"/>
    </source>
</evidence>